<proteinExistence type="predicted"/>
<dbReference type="Proteomes" id="UP001055811">
    <property type="component" value="Linkage Group LG01"/>
</dbReference>
<organism evidence="1 2">
    <name type="scientific">Cichorium intybus</name>
    <name type="common">Chicory</name>
    <dbReference type="NCBI Taxonomy" id="13427"/>
    <lineage>
        <taxon>Eukaryota</taxon>
        <taxon>Viridiplantae</taxon>
        <taxon>Streptophyta</taxon>
        <taxon>Embryophyta</taxon>
        <taxon>Tracheophyta</taxon>
        <taxon>Spermatophyta</taxon>
        <taxon>Magnoliopsida</taxon>
        <taxon>eudicotyledons</taxon>
        <taxon>Gunneridae</taxon>
        <taxon>Pentapetalae</taxon>
        <taxon>asterids</taxon>
        <taxon>campanulids</taxon>
        <taxon>Asterales</taxon>
        <taxon>Asteraceae</taxon>
        <taxon>Cichorioideae</taxon>
        <taxon>Cichorieae</taxon>
        <taxon>Cichoriinae</taxon>
        <taxon>Cichorium</taxon>
    </lineage>
</organism>
<dbReference type="EMBL" id="CM042009">
    <property type="protein sequence ID" value="KAI3788047.1"/>
    <property type="molecule type" value="Genomic_DNA"/>
</dbReference>
<reference evidence="1 2" key="2">
    <citation type="journal article" date="2022" name="Mol. Ecol. Resour.">
        <title>The genomes of chicory, endive, great burdock and yacon provide insights into Asteraceae paleo-polyploidization history and plant inulin production.</title>
        <authorList>
            <person name="Fan W."/>
            <person name="Wang S."/>
            <person name="Wang H."/>
            <person name="Wang A."/>
            <person name="Jiang F."/>
            <person name="Liu H."/>
            <person name="Zhao H."/>
            <person name="Xu D."/>
            <person name="Zhang Y."/>
        </authorList>
    </citation>
    <scope>NUCLEOTIDE SEQUENCE [LARGE SCALE GENOMIC DNA]</scope>
    <source>
        <strain evidence="2">cv. Punajuju</strain>
        <tissue evidence="1">Leaves</tissue>
    </source>
</reference>
<comment type="caution">
    <text evidence="1">The sequence shown here is derived from an EMBL/GenBank/DDBJ whole genome shotgun (WGS) entry which is preliminary data.</text>
</comment>
<reference evidence="2" key="1">
    <citation type="journal article" date="2022" name="Mol. Ecol. Resour.">
        <title>The genomes of chicory, endive, great burdock and yacon provide insights into Asteraceae palaeo-polyploidization history and plant inulin production.</title>
        <authorList>
            <person name="Fan W."/>
            <person name="Wang S."/>
            <person name="Wang H."/>
            <person name="Wang A."/>
            <person name="Jiang F."/>
            <person name="Liu H."/>
            <person name="Zhao H."/>
            <person name="Xu D."/>
            <person name="Zhang Y."/>
        </authorList>
    </citation>
    <scope>NUCLEOTIDE SEQUENCE [LARGE SCALE GENOMIC DNA]</scope>
    <source>
        <strain evidence="2">cv. Punajuju</strain>
    </source>
</reference>
<sequence length="252" mass="28485">MAVQLGDKISAQKYKKNFLKAKAPFEAKLWNGTYFNYDSGSSGNSKSIQANQLAGQWYTAASGLPDLFEGSKIKSSLRKIFDFNVIRKQNREEEIQEIVRVLTSSNNPLRGKKVLVAEDDSLQQIIAKKILLKLGVNFEMCRNGKEALPMVSKGLNNQRNLGASHILPFEYIFMDCQKKDKSSCKEKPDHGFQFLCHYQRKPSLVKENPITVSEFSVGELIFSCISNPFSFSVRRKSNSEMIFNSSSEFLGL</sequence>
<evidence type="ECO:0000313" key="2">
    <source>
        <dbReference type="Proteomes" id="UP001055811"/>
    </source>
</evidence>
<accession>A0ACB9GX56</accession>
<name>A0ACB9GX56_CICIN</name>
<evidence type="ECO:0000313" key="1">
    <source>
        <dbReference type="EMBL" id="KAI3788047.1"/>
    </source>
</evidence>
<gene>
    <name evidence="1" type="ORF">L2E82_00669</name>
</gene>
<keyword evidence="2" id="KW-1185">Reference proteome</keyword>
<protein>
    <submittedName>
        <fullName evidence="1">Uncharacterized protein</fullName>
    </submittedName>
</protein>